<name>A0A1E3QUG6_9ASCO</name>
<feature type="domain" description="MPN" evidence="2">
    <location>
        <begin position="6"/>
        <end position="140"/>
    </location>
</feature>
<dbReference type="GO" id="GO:0008180">
    <property type="term" value="C:COP9 signalosome"/>
    <property type="evidence" value="ECO:0007669"/>
    <property type="project" value="TreeGrafter"/>
</dbReference>
<dbReference type="STRING" id="984486.A0A1E3QUG6"/>
<comment type="similarity">
    <text evidence="1">Belongs to the peptidase M67A family. CSN6 subfamily.</text>
</comment>
<protein>
    <recommendedName>
        <fullName evidence="2">MPN domain-containing protein</fullName>
    </recommendedName>
</protein>
<dbReference type="PANTHER" id="PTHR10540:SF8">
    <property type="entry name" value="COP9 SIGNALOSOME COMPLEX SUBUNIT 6"/>
    <property type="match status" value="1"/>
</dbReference>
<dbReference type="Gene3D" id="3.40.140.10">
    <property type="entry name" value="Cytidine Deaminase, domain 2"/>
    <property type="match status" value="1"/>
</dbReference>
<dbReference type="PANTHER" id="PTHR10540">
    <property type="entry name" value="EUKARYOTIC TRANSLATION INITIATION FACTOR 3 SUBUNIT F-RELATED"/>
    <property type="match status" value="1"/>
</dbReference>
<dbReference type="OrthoDB" id="1378at2759"/>
<dbReference type="InterPro" id="IPR037518">
    <property type="entry name" value="MPN"/>
</dbReference>
<evidence type="ECO:0000256" key="1">
    <source>
        <dbReference type="ARBA" id="ARBA00010893"/>
    </source>
</evidence>
<dbReference type="Pfam" id="PF01398">
    <property type="entry name" value="JAB"/>
    <property type="match status" value="1"/>
</dbReference>
<dbReference type="AlphaFoldDB" id="A0A1E3QUG6"/>
<dbReference type="InterPro" id="IPR000555">
    <property type="entry name" value="JAMM/MPN+_dom"/>
</dbReference>
<reference evidence="4" key="1">
    <citation type="submission" date="2016-05" db="EMBL/GenBank/DDBJ databases">
        <title>Comparative genomics of biotechnologically important yeasts.</title>
        <authorList>
            <consortium name="DOE Joint Genome Institute"/>
            <person name="Riley R."/>
            <person name="Haridas S."/>
            <person name="Wolfe K.H."/>
            <person name="Lopes M.R."/>
            <person name="Hittinger C.T."/>
            <person name="Goker M."/>
            <person name="Salamov A."/>
            <person name="Wisecaver J."/>
            <person name="Long T.M."/>
            <person name="Aerts A.L."/>
            <person name="Barry K."/>
            <person name="Choi C."/>
            <person name="Clum A."/>
            <person name="Coughlan A.Y."/>
            <person name="Deshpande S."/>
            <person name="Douglass A.P."/>
            <person name="Hanson S.J."/>
            <person name="Klenk H.-P."/>
            <person name="Labutti K."/>
            <person name="Lapidus A."/>
            <person name="Lindquist E."/>
            <person name="Lipzen A."/>
            <person name="Meier-Kolthoff J.P."/>
            <person name="Ohm R.A."/>
            <person name="Otillar R.P."/>
            <person name="Pangilinan J."/>
            <person name="Peng Y."/>
            <person name="Rokas A."/>
            <person name="Rosa C.A."/>
            <person name="Scheuner C."/>
            <person name="Sibirny A.A."/>
            <person name="Slot J.C."/>
            <person name="Stielow J.B."/>
            <person name="Sun H."/>
            <person name="Kurtzman C.P."/>
            <person name="Blackwell M."/>
            <person name="Grigoriev I.V."/>
            <person name="Jeffries T.W."/>
        </authorList>
    </citation>
    <scope>NUCLEOTIDE SEQUENCE [LARGE SCALE GENOMIC DNA]</scope>
    <source>
        <strain evidence="4">NRRL Y-12698</strain>
    </source>
</reference>
<dbReference type="Proteomes" id="UP000094336">
    <property type="component" value="Unassembled WGS sequence"/>
</dbReference>
<evidence type="ECO:0000313" key="4">
    <source>
        <dbReference type="Proteomes" id="UP000094336"/>
    </source>
</evidence>
<accession>A0A1E3QUG6</accession>
<dbReference type="EMBL" id="KV454428">
    <property type="protein sequence ID" value="ODQ81335.1"/>
    <property type="molecule type" value="Genomic_DNA"/>
</dbReference>
<keyword evidence="4" id="KW-1185">Reference proteome</keyword>
<evidence type="ECO:0000313" key="3">
    <source>
        <dbReference type="EMBL" id="ODQ81335.1"/>
    </source>
</evidence>
<gene>
    <name evidence="3" type="ORF">BABINDRAFT_7141</name>
</gene>
<evidence type="ECO:0000259" key="2">
    <source>
        <dbReference type="PROSITE" id="PS50249"/>
    </source>
</evidence>
<dbReference type="GeneID" id="30150422"/>
<dbReference type="PROSITE" id="PS50249">
    <property type="entry name" value="MPN"/>
    <property type="match status" value="1"/>
</dbReference>
<dbReference type="GO" id="GO:0008237">
    <property type="term" value="F:metallopeptidase activity"/>
    <property type="evidence" value="ECO:0007669"/>
    <property type="project" value="InterPro"/>
</dbReference>
<organism evidence="3 4">
    <name type="scientific">Babjeviella inositovora NRRL Y-12698</name>
    <dbReference type="NCBI Taxonomy" id="984486"/>
    <lineage>
        <taxon>Eukaryota</taxon>
        <taxon>Fungi</taxon>
        <taxon>Dikarya</taxon>
        <taxon>Ascomycota</taxon>
        <taxon>Saccharomycotina</taxon>
        <taxon>Pichiomycetes</taxon>
        <taxon>Serinales incertae sedis</taxon>
        <taxon>Babjeviella</taxon>
    </lineage>
</organism>
<sequence>MSFLKISLHPLVMLNMTDHLVRRHAAGQFLTTHPEAGVLLGTFSAETLTAITSFELMNSETLDLVFLYERFAQFQVIHPTLRIVGFYQFVPGDTTLAPNLVTADLFAQLLRVTPDLACLLFSTSIIRDIQEQSYRPEASPMTGFKSVNAVFQPVEVTIESSAVEKVSVDTILNMEKHQAQDGVNTNIKSLKLQNQSQGYAVKLLQEKVAVILSYIERVGRHPGLLTANPAHFQTLREINALTLKLRLILLNSDTALLAELDKREVDANMAALLSLVLTQVGQVDHLNSLTTKLFMKSKYAEKLQVKFQLENSTQPGPSFGSKSWFVERLSKSHWKS</sequence>
<proteinExistence type="inferred from homology"/>
<dbReference type="RefSeq" id="XP_018986663.1">
    <property type="nucleotide sequence ID" value="XM_019132569.1"/>
</dbReference>